<dbReference type="InterPro" id="IPR016305">
    <property type="entry name" value="Mannose-6-P_Isomerase"/>
</dbReference>
<dbReference type="Gene3D" id="1.10.441.10">
    <property type="entry name" value="Phosphomannose Isomerase, domain 2"/>
    <property type="match status" value="1"/>
</dbReference>
<dbReference type="PRINTS" id="PR00714">
    <property type="entry name" value="MAN6PISMRASE"/>
</dbReference>
<dbReference type="InterPro" id="IPR001250">
    <property type="entry name" value="Man6P_Isoase-1"/>
</dbReference>
<feature type="binding site" evidence="8">
    <location>
        <position position="103"/>
    </location>
    <ligand>
        <name>Zn(2+)</name>
        <dbReference type="ChEBI" id="CHEBI:29105"/>
    </ligand>
</feature>
<comment type="cofactor">
    <cofactor evidence="8">
        <name>Zn(2+)</name>
        <dbReference type="ChEBI" id="CHEBI:29105"/>
    </cofactor>
    <text evidence="8">Binds 1 zinc ion per subunit.</text>
</comment>
<keyword evidence="4 8" id="KW-0479">Metal-binding</keyword>
<feature type="active site" evidence="7">
    <location>
        <position position="291"/>
    </location>
</feature>
<evidence type="ECO:0000256" key="2">
    <source>
        <dbReference type="ARBA" id="ARBA00010772"/>
    </source>
</evidence>
<evidence type="ECO:0000256" key="4">
    <source>
        <dbReference type="ARBA" id="ARBA00022723"/>
    </source>
</evidence>
<comment type="similarity">
    <text evidence="2">Belongs to the mannose-6-phosphate isomerase type 1 family.</text>
</comment>
<dbReference type="EC" id="5.3.1.8" evidence="3"/>
<keyword evidence="12" id="KW-1185">Reference proteome</keyword>
<sequence>MRQYKPLFILKNIIKTYAWGTLETLPKLLQYENEENEPQAELWMGTHPNGTSFAILENQLVSLQDLIQTNPIFFLGEAHITKYGKQLPFLLKVLAIGTPLSLQVHPSKEHAEEGFDDENHQHIPSNSPTKERLYKDDNHKQELLLAYDDEFWALCGFQSYQSIIDAVLQVSSVLLNTMIADLIKNPSSQSLQTFIYGLLSLSQEKKDHIIEQVMTSIKSQPDSLHSINHPYYWINRLWLIHPHDIAILAPLYMNMIHVPKNKAIFVESGTLHSYLQGIGIEILTLSDNVIRFGLTPKPIDISSLNKIVKFVPTRPEILKINSINHSFTTPCQEFLLSYHTLDINTPFTLNPNNTAQIMLVLNGDAYIYRHTHELYKVLKSGESIFIPYNAGAYYWKGDATLFIASVPSLTTESIIQP</sequence>
<gene>
    <name evidence="11" type="primary">manA</name>
    <name evidence="11" type="ORF">HCT14_03975</name>
</gene>
<dbReference type="PANTHER" id="PTHR10309">
    <property type="entry name" value="MANNOSE-6-PHOSPHATE ISOMERASE"/>
    <property type="match status" value="1"/>
</dbReference>
<dbReference type="InterPro" id="IPR046457">
    <property type="entry name" value="PMI_typeI_cat"/>
</dbReference>
<feature type="binding site" evidence="8">
    <location>
        <position position="105"/>
    </location>
    <ligand>
        <name>Zn(2+)</name>
        <dbReference type="ChEBI" id="CHEBI:29105"/>
    </ligand>
</feature>
<evidence type="ECO:0000256" key="7">
    <source>
        <dbReference type="PIRSR" id="PIRSR001480-1"/>
    </source>
</evidence>
<protein>
    <recommendedName>
        <fullName evidence="3">mannose-6-phosphate isomerase</fullName>
        <ecNumber evidence="3">5.3.1.8</ecNumber>
    </recommendedName>
</protein>
<evidence type="ECO:0000256" key="8">
    <source>
        <dbReference type="PIRSR" id="PIRSR001480-2"/>
    </source>
</evidence>
<feature type="region of interest" description="Disordered" evidence="9">
    <location>
        <begin position="107"/>
        <end position="132"/>
    </location>
</feature>
<feature type="binding site" evidence="8">
    <location>
        <position position="272"/>
    </location>
    <ligand>
        <name>Zn(2+)</name>
        <dbReference type="ChEBI" id="CHEBI:29105"/>
    </ligand>
</feature>
<keyword evidence="5 8" id="KW-0862">Zinc</keyword>
<dbReference type="InterPro" id="IPR011051">
    <property type="entry name" value="RmlC_Cupin_sf"/>
</dbReference>
<dbReference type="Gene3D" id="2.60.120.10">
    <property type="entry name" value="Jelly Rolls"/>
    <property type="match status" value="2"/>
</dbReference>
<keyword evidence="6 11" id="KW-0413">Isomerase</keyword>
<dbReference type="PANTHER" id="PTHR10309:SF0">
    <property type="entry name" value="MANNOSE-6-PHOSPHATE ISOMERASE"/>
    <property type="match status" value="1"/>
</dbReference>
<dbReference type="AlphaFoldDB" id="A0A968G8T5"/>
<dbReference type="PIRSF" id="PIRSF001480">
    <property type="entry name" value="Mannose-6-phosphate_isomerase"/>
    <property type="match status" value="1"/>
</dbReference>
<dbReference type="CDD" id="cd07011">
    <property type="entry name" value="cupin_PMI_type_I_N"/>
    <property type="match status" value="1"/>
</dbReference>
<feature type="compositionally biased region" description="Basic and acidic residues" evidence="9">
    <location>
        <begin position="107"/>
        <end position="121"/>
    </location>
</feature>
<accession>A0A968G8T5</accession>
<comment type="caution">
    <text evidence="11">The sequence shown here is derived from an EMBL/GenBank/DDBJ whole genome shotgun (WGS) entry which is preliminary data.</text>
</comment>
<name>A0A968G8T5_9SPIO</name>
<feature type="domain" description="Phosphomannose isomerase type I catalytic" evidence="10">
    <location>
        <begin position="7"/>
        <end position="158"/>
    </location>
</feature>
<dbReference type="InterPro" id="IPR014710">
    <property type="entry name" value="RmlC-like_jellyroll"/>
</dbReference>
<evidence type="ECO:0000313" key="11">
    <source>
        <dbReference type="EMBL" id="NIZ40670.1"/>
    </source>
</evidence>
<dbReference type="GO" id="GO:0005829">
    <property type="term" value="C:cytosol"/>
    <property type="evidence" value="ECO:0007669"/>
    <property type="project" value="TreeGrafter"/>
</dbReference>
<reference evidence="11 12" key="1">
    <citation type="submission" date="2020-03" db="EMBL/GenBank/DDBJ databases">
        <title>Spirochaetal bacteria isolated from arthropods constitute a novel genus Entomospira genus novum within the order Spirochaetales.</title>
        <authorList>
            <person name="Grana-Miraglia L."/>
            <person name="Sikutova S."/>
            <person name="Fingerle V."/>
            <person name="Sing A."/>
            <person name="Castillo-Ramirez S."/>
            <person name="Margos G."/>
            <person name="Rudolf I."/>
        </authorList>
    </citation>
    <scope>NUCLEOTIDE SEQUENCE [LARGE SCALE GENOMIC DNA]</scope>
    <source>
        <strain evidence="11 12">BR193</strain>
    </source>
</reference>
<evidence type="ECO:0000256" key="6">
    <source>
        <dbReference type="ARBA" id="ARBA00023235"/>
    </source>
</evidence>
<dbReference type="EMBL" id="JAATLJ010000001">
    <property type="protein sequence ID" value="NIZ40670.1"/>
    <property type="molecule type" value="Genomic_DNA"/>
</dbReference>
<evidence type="ECO:0000256" key="3">
    <source>
        <dbReference type="ARBA" id="ARBA00011956"/>
    </source>
</evidence>
<dbReference type="Proteomes" id="UP000711995">
    <property type="component" value="Unassembled WGS sequence"/>
</dbReference>
<feature type="binding site" evidence="8">
    <location>
        <position position="142"/>
    </location>
    <ligand>
        <name>Zn(2+)</name>
        <dbReference type="ChEBI" id="CHEBI:29105"/>
    </ligand>
</feature>
<dbReference type="NCBIfam" id="TIGR00218">
    <property type="entry name" value="manA"/>
    <property type="match status" value="1"/>
</dbReference>
<dbReference type="GO" id="GO:0009298">
    <property type="term" value="P:GDP-mannose biosynthetic process"/>
    <property type="evidence" value="ECO:0007669"/>
    <property type="project" value="InterPro"/>
</dbReference>
<evidence type="ECO:0000256" key="5">
    <source>
        <dbReference type="ARBA" id="ARBA00022833"/>
    </source>
</evidence>
<comment type="catalytic activity">
    <reaction evidence="1">
        <text>D-mannose 6-phosphate = D-fructose 6-phosphate</text>
        <dbReference type="Rhea" id="RHEA:12356"/>
        <dbReference type="ChEBI" id="CHEBI:58735"/>
        <dbReference type="ChEBI" id="CHEBI:61527"/>
        <dbReference type="EC" id="5.3.1.8"/>
    </reaction>
</comment>
<organism evidence="11 12">
    <name type="scientific">Entomospira entomophila</name>
    <dbReference type="NCBI Taxonomy" id="2719988"/>
    <lineage>
        <taxon>Bacteria</taxon>
        <taxon>Pseudomonadati</taxon>
        <taxon>Spirochaetota</taxon>
        <taxon>Spirochaetia</taxon>
        <taxon>Spirochaetales</taxon>
        <taxon>Spirochaetaceae</taxon>
        <taxon>Entomospira</taxon>
    </lineage>
</organism>
<evidence type="ECO:0000259" key="10">
    <source>
        <dbReference type="Pfam" id="PF20511"/>
    </source>
</evidence>
<evidence type="ECO:0000256" key="9">
    <source>
        <dbReference type="SAM" id="MobiDB-lite"/>
    </source>
</evidence>
<evidence type="ECO:0000256" key="1">
    <source>
        <dbReference type="ARBA" id="ARBA00000757"/>
    </source>
</evidence>
<evidence type="ECO:0000313" key="12">
    <source>
        <dbReference type="Proteomes" id="UP000711995"/>
    </source>
</evidence>
<proteinExistence type="inferred from homology"/>
<dbReference type="GO" id="GO:0005975">
    <property type="term" value="P:carbohydrate metabolic process"/>
    <property type="evidence" value="ECO:0007669"/>
    <property type="project" value="InterPro"/>
</dbReference>
<dbReference type="GO" id="GO:0008270">
    <property type="term" value="F:zinc ion binding"/>
    <property type="evidence" value="ECO:0007669"/>
    <property type="project" value="InterPro"/>
</dbReference>
<dbReference type="GO" id="GO:0004476">
    <property type="term" value="F:mannose-6-phosphate isomerase activity"/>
    <property type="evidence" value="ECO:0007669"/>
    <property type="project" value="UniProtKB-EC"/>
</dbReference>
<dbReference type="RefSeq" id="WP_167700257.1">
    <property type="nucleotide sequence ID" value="NZ_CP118174.1"/>
</dbReference>
<dbReference type="SUPFAM" id="SSF51182">
    <property type="entry name" value="RmlC-like cupins"/>
    <property type="match status" value="1"/>
</dbReference>
<dbReference type="Pfam" id="PF20511">
    <property type="entry name" value="PMI_typeI_cat"/>
    <property type="match status" value="1"/>
</dbReference>